<reference evidence="1 2" key="1">
    <citation type="journal article" date="2024" name="J. Plant Pathol.">
        <title>Sequence and assembly of the genome of Seiridium unicorne, isolate CBS 538.82, causal agent of cypress canker disease.</title>
        <authorList>
            <person name="Scali E."/>
            <person name="Rocca G.D."/>
            <person name="Danti R."/>
            <person name="Garbelotto M."/>
            <person name="Barberini S."/>
            <person name="Baroncelli R."/>
            <person name="Emiliani G."/>
        </authorList>
    </citation>
    <scope>NUCLEOTIDE SEQUENCE [LARGE SCALE GENOMIC DNA]</scope>
    <source>
        <strain evidence="1 2">BM-138-508</strain>
    </source>
</reference>
<name>A0ABR2UEH8_9PEZI</name>
<dbReference type="EMBL" id="JARVKF010000445">
    <property type="protein sequence ID" value="KAK9413013.1"/>
    <property type="molecule type" value="Genomic_DNA"/>
</dbReference>
<organism evidence="1 2">
    <name type="scientific">Seiridium unicorne</name>
    <dbReference type="NCBI Taxonomy" id="138068"/>
    <lineage>
        <taxon>Eukaryota</taxon>
        <taxon>Fungi</taxon>
        <taxon>Dikarya</taxon>
        <taxon>Ascomycota</taxon>
        <taxon>Pezizomycotina</taxon>
        <taxon>Sordariomycetes</taxon>
        <taxon>Xylariomycetidae</taxon>
        <taxon>Amphisphaeriales</taxon>
        <taxon>Sporocadaceae</taxon>
        <taxon>Seiridium</taxon>
    </lineage>
</organism>
<dbReference type="Proteomes" id="UP001408356">
    <property type="component" value="Unassembled WGS sequence"/>
</dbReference>
<accession>A0ABR2UEH8</accession>
<comment type="caution">
    <text evidence="1">The sequence shown here is derived from an EMBL/GenBank/DDBJ whole genome shotgun (WGS) entry which is preliminary data.</text>
</comment>
<keyword evidence="2" id="KW-1185">Reference proteome</keyword>
<protein>
    <submittedName>
        <fullName evidence="1">Uncharacterized protein</fullName>
    </submittedName>
</protein>
<evidence type="ECO:0000313" key="2">
    <source>
        <dbReference type="Proteomes" id="UP001408356"/>
    </source>
</evidence>
<sequence>MKPVSSSHRENYLEIGDCICSHESFSVNILKYTESFRPSSDVLSTASTTLGSQSQTLLASGSPVFLYESGEGDKNYYFSSIPALNMGNLNFTMPGWKVYRGHMSLASNVLDFAANDPSSQHTDSLAKNWQDTNGNPTVWAAKFGKRLSNAIRQANAVTT</sequence>
<evidence type="ECO:0000313" key="1">
    <source>
        <dbReference type="EMBL" id="KAK9413013.1"/>
    </source>
</evidence>
<gene>
    <name evidence="1" type="ORF">SUNI508_12208</name>
</gene>
<proteinExistence type="predicted"/>